<proteinExistence type="predicted"/>
<dbReference type="RefSeq" id="WP_264688809.1">
    <property type="nucleotide sequence ID" value="NZ_CP087803.1"/>
</dbReference>
<keyword evidence="4" id="KW-1185">Reference proteome</keyword>
<evidence type="ECO:0000313" key="3">
    <source>
        <dbReference type="EMBL" id="UZA02679.1"/>
    </source>
</evidence>
<dbReference type="InterPro" id="IPR048647">
    <property type="entry name" value="RlmA_N"/>
</dbReference>
<evidence type="ECO:0000313" key="4">
    <source>
        <dbReference type="Proteomes" id="UP001163632"/>
    </source>
</evidence>
<evidence type="ECO:0000259" key="1">
    <source>
        <dbReference type="Pfam" id="PF13649"/>
    </source>
</evidence>
<dbReference type="CDD" id="cd02440">
    <property type="entry name" value="AdoMet_MTases"/>
    <property type="match status" value="1"/>
</dbReference>
<dbReference type="Gene3D" id="3.40.50.150">
    <property type="entry name" value="Vaccinia Virus protein VP39"/>
    <property type="match status" value="1"/>
</dbReference>
<feature type="domain" description="23S rRNA (guanine(745)-N(1))-methyltransferase N-terminal" evidence="2">
    <location>
        <begin position="3"/>
        <end position="44"/>
    </location>
</feature>
<dbReference type="Proteomes" id="UP001163632">
    <property type="component" value="Chromosome"/>
</dbReference>
<evidence type="ECO:0000259" key="2">
    <source>
        <dbReference type="Pfam" id="PF21302"/>
    </source>
</evidence>
<reference evidence="3" key="1">
    <citation type="journal article" date="2022" name="BMC Microbiol.">
        <title>Whole genome sequencing of Moraxella bovis strains from North America reveals two genotypes with different genetic determinants.</title>
        <authorList>
            <person name="Wynn E.L."/>
            <person name="Hille M.M."/>
            <person name="Loy J.D."/>
            <person name="Schuller G."/>
            <person name="Kuhn K.L."/>
            <person name="Dickey A.M."/>
            <person name="Bono J.L."/>
            <person name="Clawson M.L."/>
        </authorList>
    </citation>
    <scope>NUCLEOTIDE SEQUENCE</scope>
    <source>
        <strain evidence="3">SAM102599</strain>
    </source>
</reference>
<dbReference type="InterPro" id="IPR052939">
    <property type="entry name" value="23S_rRNA_MeTrnsfrase_RlmA"/>
</dbReference>
<dbReference type="Pfam" id="PF21302">
    <property type="entry name" value="Zn_ribbon_RlmA"/>
    <property type="match status" value="1"/>
</dbReference>
<dbReference type="EMBL" id="CP087830">
    <property type="protein sequence ID" value="UZA02679.1"/>
    <property type="molecule type" value="Genomic_DNA"/>
</dbReference>
<protein>
    <submittedName>
        <fullName evidence="3">Methyltransferase domain-containing protein</fullName>
    </submittedName>
</protein>
<name>A0ABY6M5X8_MORBO</name>
<dbReference type="PIRSF" id="PIRSF018249">
    <property type="entry name" value="MyrA_prd"/>
    <property type="match status" value="1"/>
</dbReference>
<sequence>MLICPICRTNLNLQGKTYTCQNHHSYDISKNGYVNLHVVQHKNSHSAGDTPTSVQARRRFLASGFYEPLRTKISQVIAGLSPKAILDIGCGEGYYTAGMTRTAQVIGLDIAKTAIMTASRTYKNTDIGKHITWVVGTGAVLPVADECVDICTSLFSPLPKSEMLRVLKSDGSLLVATPAPMHLYAMREKLFDTVNPHNPAKFIAELSPEFTLVNEWQIDADLCLDNQSLNDLIDMTPYTYKAKLERKTALKAQDKFDVRASFCVYLFKRA</sequence>
<dbReference type="InterPro" id="IPR029063">
    <property type="entry name" value="SAM-dependent_MTases_sf"/>
</dbReference>
<keyword evidence="3" id="KW-0808">Transferase</keyword>
<dbReference type="Pfam" id="PF13649">
    <property type="entry name" value="Methyltransf_25"/>
    <property type="match status" value="1"/>
</dbReference>
<dbReference type="SUPFAM" id="SSF53335">
    <property type="entry name" value="S-adenosyl-L-methionine-dependent methyltransferases"/>
    <property type="match status" value="1"/>
</dbReference>
<gene>
    <name evidence="3" type="ORF">LP092_12095</name>
</gene>
<dbReference type="GO" id="GO:0008168">
    <property type="term" value="F:methyltransferase activity"/>
    <property type="evidence" value="ECO:0007669"/>
    <property type="project" value="UniProtKB-KW"/>
</dbReference>
<organism evidence="3 4">
    <name type="scientific">Moraxella bovis</name>
    <dbReference type="NCBI Taxonomy" id="476"/>
    <lineage>
        <taxon>Bacteria</taxon>
        <taxon>Pseudomonadati</taxon>
        <taxon>Pseudomonadota</taxon>
        <taxon>Gammaproteobacteria</taxon>
        <taxon>Moraxellales</taxon>
        <taxon>Moraxellaceae</taxon>
        <taxon>Moraxella</taxon>
    </lineage>
</organism>
<dbReference type="InterPro" id="IPR016718">
    <property type="entry name" value="rRNA_m1G-MeTrfase_A_prd"/>
</dbReference>
<dbReference type="GO" id="GO:0032259">
    <property type="term" value="P:methylation"/>
    <property type="evidence" value="ECO:0007669"/>
    <property type="project" value="UniProtKB-KW"/>
</dbReference>
<dbReference type="PANTHER" id="PTHR43460">
    <property type="entry name" value="METHYLTRANSFERASE"/>
    <property type="match status" value="1"/>
</dbReference>
<keyword evidence="3" id="KW-0489">Methyltransferase</keyword>
<accession>A0ABY6M5X8</accession>
<feature type="domain" description="Methyltransferase" evidence="1">
    <location>
        <begin position="85"/>
        <end position="171"/>
    </location>
</feature>
<dbReference type="InterPro" id="IPR041698">
    <property type="entry name" value="Methyltransf_25"/>
</dbReference>
<dbReference type="PANTHER" id="PTHR43460:SF1">
    <property type="entry name" value="METHYLTRANSFERASE TYPE 11 DOMAIN-CONTAINING PROTEIN"/>
    <property type="match status" value="1"/>
</dbReference>